<feature type="region of interest" description="Disordered" evidence="2">
    <location>
        <begin position="97"/>
        <end position="138"/>
    </location>
</feature>
<keyword evidence="4" id="KW-1185">Reference proteome</keyword>
<evidence type="ECO:0000313" key="3">
    <source>
        <dbReference type="EMBL" id="KAK8894509.1"/>
    </source>
</evidence>
<feature type="compositionally biased region" description="Acidic residues" evidence="2">
    <location>
        <begin position="99"/>
        <end position="114"/>
    </location>
</feature>
<gene>
    <name evidence="3" type="ORF">M9Y10_022943</name>
</gene>
<keyword evidence="1" id="KW-0206">Cytoskeleton</keyword>
<dbReference type="SUPFAM" id="SSF54648">
    <property type="entry name" value="DLC"/>
    <property type="match status" value="1"/>
</dbReference>
<keyword evidence="1" id="KW-0963">Cytoplasm</keyword>
<reference evidence="3 4" key="1">
    <citation type="submission" date="2024-04" db="EMBL/GenBank/DDBJ databases">
        <title>Tritrichomonas musculus Genome.</title>
        <authorList>
            <person name="Alves-Ferreira E."/>
            <person name="Grigg M."/>
            <person name="Lorenzi H."/>
            <person name="Galac M."/>
        </authorList>
    </citation>
    <scope>NUCLEOTIDE SEQUENCE [LARGE SCALE GENOMIC DNA]</scope>
    <source>
        <strain evidence="3 4">EAF2021</strain>
    </source>
</reference>
<evidence type="ECO:0000256" key="1">
    <source>
        <dbReference type="RuleBase" id="RU365010"/>
    </source>
</evidence>
<organism evidence="3 4">
    <name type="scientific">Tritrichomonas musculus</name>
    <dbReference type="NCBI Taxonomy" id="1915356"/>
    <lineage>
        <taxon>Eukaryota</taxon>
        <taxon>Metamonada</taxon>
        <taxon>Parabasalia</taxon>
        <taxon>Tritrichomonadida</taxon>
        <taxon>Tritrichomonadidae</taxon>
        <taxon>Tritrichomonas</taxon>
    </lineage>
</organism>
<dbReference type="InterPro" id="IPR037177">
    <property type="entry name" value="DLC_sf"/>
</dbReference>
<dbReference type="Pfam" id="PF01221">
    <property type="entry name" value="Dynein_light"/>
    <property type="match status" value="1"/>
</dbReference>
<keyword evidence="1" id="KW-0505">Motor protein</keyword>
<keyword evidence="1" id="KW-0243">Dynein</keyword>
<dbReference type="EMBL" id="JAPFFF010000003">
    <property type="protein sequence ID" value="KAK8894509.1"/>
    <property type="molecule type" value="Genomic_DNA"/>
</dbReference>
<comment type="similarity">
    <text evidence="1">Belongs to the dynein light chain family.</text>
</comment>
<feature type="compositionally biased region" description="Acidic residues" evidence="2">
    <location>
        <begin position="121"/>
        <end position="138"/>
    </location>
</feature>
<evidence type="ECO:0000256" key="2">
    <source>
        <dbReference type="SAM" id="MobiDB-lite"/>
    </source>
</evidence>
<accession>A0ABR2KTR8</accession>
<proteinExistence type="inferred from homology"/>
<comment type="caution">
    <text evidence="3">The sequence shown here is derived from an EMBL/GenBank/DDBJ whole genome shotgun (WGS) entry which is preliminary data.</text>
</comment>
<sequence length="138" mass="15867">MTYGTAKIIEADMEKWQLQESIDCAIYALHNFNDEQEVSEFMKKEFDLKYEPSWHVVVGQSFGAYCGHEIRKCAYFSVGCLYFLIFKSPDTEVPYIQGNEEEEDIEEDLDEIPEGEGIGEGGEEEPPIQEEEEPDPPQ</sequence>
<dbReference type="Gene3D" id="3.30.740.10">
    <property type="entry name" value="Protein Inhibitor Of Neuronal Nitric Oxide Synthase"/>
    <property type="match status" value="1"/>
</dbReference>
<dbReference type="SMART" id="SM01375">
    <property type="entry name" value="Dynein_light"/>
    <property type="match status" value="1"/>
</dbReference>
<name>A0ABR2KTR8_9EUKA</name>
<dbReference type="InterPro" id="IPR001372">
    <property type="entry name" value="Dynein_light_chain_typ-1/2"/>
</dbReference>
<dbReference type="Proteomes" id="UP001470230">
    <property type="component" value="Unassembled WGS sequence"/>
</dbReference>
<comment type="subcellular location">
    <subcellularLocation>
        <location evidence="1">Cytoplasm</location>
        <location evidence="1">Cytoskeleton</location>
    </subcellularLocation>
</comment>
<keyword evidence="1" id="KW-0493">Microtubule</keyword>
<protein>
    <recommendedName>
        <fullName evidence="1">Dynein light chain</fullName>
    </recommendedName>
</protein>
<dbReference type="PANTHER" id="PTHR11886">
    <property type="entry name" value="DYNEIN LIGHT CHAIN"/>
    <property type="match status" value="1"/>
</dbReference>
<dbReference type="PANTHER" id="PTHR11886:SF35">
    <property type="entry name" value="DYNEIN LIGHT CHAIN"/>
    <property type="match status" value="1"/>
</dbReference>
<evidence type="ECO:0000313" key="4">
    <source>
        <dbReference type="Proteomes" id="UP001470230"/>
    </source>
</evidence>